<evidence type="ECO:0000313" key="12">
    <source>
        <dbReference type="Proteomes" id="UP001460888"/>
    </source>
</evidence>
<dbReference type="InterPro" id="IPR002376">
    <property type="entry name" value="Formyl_transf_N"/>
</dbReference>
<evidence type="ECO:0000313" key="11">
    <source>
        <dbReference type="EMBL" id="MES1929816.1"/>
    </source>
</evidence>
<feature type="binding site" evidence="8">
    <location>
        <begin position="109"/>
        <end position="112"/>
    </location>
    <ligand>
        <name>(6S)-5,6,7,8-tetrahydrofolate</name>
        <dbReference type="ChEBI" id="CHEBI:57453"/>
    </ligand>
</feature>
<evidence type="ECO:0000256" key="3">
    <source>
        <dbReference type="ARBA" id="ARBA00012261"/>
    </source>
</evidence>
<dbReference type="CDD" id="cd08704">
    <property type="entry name" value="Met_tRNA_FMT_C"/>
    <property type="match status" value="1"/>
</dbReference>
<dbReference type="Proteomes" id="UP001460888">
    <property type="component" value="Unassembled WGS sequence"/>
</dbReference>
<accession>A0ABV2B1Q8</accession>
<evidence type="ECO:0000256" key="4">
    <source>
        <dbReference type="ARBA" id="ARBA00016014"/>
    </source>
</evidence>
<reference evidence="11 12" key="1">
    <citation type="submission" date="2013-03" db="EMBL/GenBank/DDBJ databases">
        <title>Salinisphaera dokdonensis CL-ES53 Genome Sequencing.</title>
        <authorList>
            <person name="Li C."/>
            <person name="Lai Q."/>
            <person name="Shao Z."/>
        </authorList>
    </citation>
    <scope>NUCLEOTIDE SEQUENCE [LARGE SCALE GENOMIC DNA]</scope>
    <source>
        <strain evidence="11 12">CL-ES53</strain>
    </source>
</reference>
<comment type="function">
    <text evidence="1 8">Attaches a formyl group to the free amino group of methionyl-tRNA(fMet). The formyl group appears to play a dual role in the initiator identity of N-formylmethionyl-tRNA by promoting its recognition by IF2 and preventing the misappropriation of this tRNA by the elongation apparatus.</text>
</comment>
<evidence type="ECO:0000256" key="8">
    <source>
        <dbReference type="HAMAP-Rule" id="MF_00182"/>
    </source>
</evidence>
<dbReference type="CDD" id="cd08646">
    <property type="entry name" value="FMT_core_Met-tRNA-FMT_N"/>
    <property type="match status" value="1"/>
</dbReference>
<dbReference type="Pfam" id="PF00551">
    <property type="entry name" value="Formyl_trans_N"/>
    <property type="match status" value="1"/>
</dbReference>
<dbReference type="PROSITE" id="PS00373">
    <property type="entry name" value="GART"/>
    <property type="match status" value="1"/>
</dbReference>
<feature type="domain" description="Formyl transferase C-terminal" evidence="10">
    <location>
        <begin position="203"/>
        <end position="300"/>
    </location>
</feature>
<evidence type="ECO:0000256" key="2">
    <source>
        <dbReference type="ARBA" id="ARBA00010699"/>
    </source>
</evidence>
<dbReference type="InterPro" id="IPR005794">
    <property type="entry name" value="Fmt"/>
</dbReference>
<dbReference type="Gene3D" id="3.10.25.10">
    <property type="entry name" value="Formyl transferase, C-terminal domain"/>
    <property type="match status" value="1"/>
</dbReference>
<dbReference type="SUPFAM" id="SSF53328">
    <property type="entry name" value="Formyltransferase"/>
    <property type="match status" value="1"/>
</dbReference>
<dbReference type="InterPro" id="IPR044135">
    <property type="entry name" value="Met-tRNA-FMT_C"/>
</dbReference>
<proteinExistence type="inferred from homology"/>
<evidence type="ECO:0000256" key="6">
    <source>
        <dbReference type="ARBA" id="ARBA00022917"/>
    </source>
</evidence>
<dbReference type="InterPro" id="IPR001555">
    <property type="entry name" value="GART_AS"/>
</dbReference>
<dbReference type="NCBIfam" id="TIGR00460">
    <property type="entry name" value="fmt"/>
    <property type="match status" value="1"/>
</dbReference>
<organism evidence="11 12">
    <name type="scientific">Salinisphaera dokdonensis CL-ES53</name>
    <dbReference type="NCBI Taxonomy" id="1304272"/>
    <lineage>
        <taxon>Bacteria</taxon>
        <taxon>Pseudomonadati</taxon>
        <taxon>Pseudomonadota</taxon>
        <taxon>Gammaproteobacteria</taxon>
        <taxon>Salinisphaerales</taxon>
        <taxon>Salinisphaeraceae</taxon>
        <taxon>Salinisphaera</taxon>
    </lineage>
</organism>
<keyword evidence="6 8" id="KW-0648">Protein biosynthesis</keyword>
<comment type="caution">
    <text evidence="11">The sequence shown here is derived from an EMBL/GenBank/DDBJ whole genome shotgun (WGS) entry which is preliminary data.</text>
</comment>
<evidence type="ECO:0000256" key="7">
    <source>
        <dbReference type="ARBA" id="ARBA00048558"/>
    </source>
</evidence>
<dbReference type="InterPro" id="IPR041711">
    <property type="entry name" value="Met-tRNA-FMT_N"/>
</dbReference>
<evidence type="ECO:0000259" key="9">
    <source>
        <dbReference type="Pfam" id="PF00551"/>
    </source>
</evidence>
<dbReference type="Pfam" id="PF02911">
    <property type="entry name" value="Formyl_trans_C"/>
    <property type="match status" value="1"/>
</dbReference>
<protein>
    <recommendedName>
        <fullName evidence="4 8">Methionyl-tRNA formyltransferase</fullName>
        <ecNumber evidence="3 8">2.1.2.9</ecNumber>
    </recommendedName>
</protein>
<dbReference type="Gene3D" id="3.40.50.170">
    <property type="entry name" value="Formyl transferase, N-terminal domain"/>
    <property type="match status" value="1"/>
</dbReference>
<dbReference type="EMBL" id="APND01000003">
    <property type="protein sequence ID" value="MES1929816.1"/>
    <property type="molecule type" value="Genomic_DNA"/>
</dbReference>
<sequence>MNIVFAGTPEFALPCLDAIAASGHSLVGVLTQPDRPAGRGRKLATSPIKQRALELGVPVQQPESLKSADAFAELAALEPDLMVVVAYGLLLPKKVLALPQHGCINVHASLLPRWRGAAPIARAILAGDSETGVTLMQMEAGLDTGPMIVRRAVPIDGDTNAGVLHDRLADLGARELADLLGRLPEGVSAEPQDDAQACYARRLEKGEAAIDWRLRADEIARAVRAFVPWPVAHARLDGQPVRFWRAATAPGEAGDAEPGTVVAASPKGIDIATGAGVLRVHELQLPGKKRMDAAAAVNGRDWVGCRFE</sequence>
<dbReference type="InterPro" id="IPR011034">
    <property type="entry name" value="Formyl_transferase-like_C_sf"/>
</dbReference>
<feature type="domain" description="Formyl transferase N-terminal" evidence="9">
    <location>
        <begin position="1"/>
        <end position="175"/>
    </location>
</feature>
<comment type="similarity">
    <text evidence="2 8">Belongs to the Fmt family.</text>
</comment>
<evidence type="ECO:0000256" key="1">
    <source>
        <dbReference type="ARBA" id="ARBA00002606"/>
    </source>
</evidence>
<dbReference type="InterPro" id="IPR036477">
    <property type="entry name" value="Formyl_transf_N_sf"/>
</dbReference>
<name>A0ABV2B1Q8_9GAMM</name>
<comment type="catalytic activity">
    <reaction evidence="7 8">
        <text>L-methionyl-tRNA(fMet) + (6R)-10-formyltetrahydrofolate = N-formyl-L-methionyl-tRNA(fMet) + (6S)-5,6,7,8-tetrahydrofolate + H(+)</text>
        <dbReference type="Rhea" id="RHEA:24380"/>
        <dbReference type="Rhea" id="RHEA-COMP:9952"/>
        <dbReference type="Rhea" id="RHEA-COMP:9953"/>
        <dbReference type="ChEBI" id="CHEBI:15378"/>
        <dbReference type="ChEBI" id="CHEBI:57453"/>
        <dbReference type="ChEBI" id="CHEBI:78530"/>
        <dbReference type="ChEBI" id="CHEBI:78844"/>
        <dbReference type="ChEBI" id="CHEBI:195366"/>
        <dbReference type="EC" id="2.1.2.9"/>
    </reaction>
</comment>
<gene>
    <name evidence="8" type="primary">fmt</name>
    <name evidence="11" type="ORF">SADO_11179</name>
</gene>
<dbReference type="PANTHER" id="PTHR11138:SF5">
    <property type="entry name" value="METHIONYL-TRNA FORMYLTRANSFERASE, MITOCHONDRIAL"/>
    <property type="match status" value="1"/>
</dbReference>
<dbReference type="HAMAP" id="MF_00182">
    <property type="entry name" value="Formyl_trans"/>
    <property type="match status" value="1"/>
</dbReference>
<evidence type="ECO:0000259" key="10">
    <source>
        <dbReference type="Pfam" id="PF02911"/>
    </source>
</evidence>
<evidence type="ECO:0000256" key="5">
    <source>
        <dbReference type="ARBA" id="ARBA00022679"/>
    </source>
</evidence>
<dbReference type="RefSeq" id="WP_353111405.1">
    <property type="nucleotide sequence ID" value="NZ_APND01000003.1"/>
</dbReference>
<dbReference type="SUPFAM" id="SSF50486">
    <property type="entry name" value="FMT C-terminal domain-like"/>
    <property type="match status" value="1"/>
</dbReference>
<dbReference type="PANTHER" id="PTHR11138">
    <property type="entry name" value="METHIONYL-TRNA FORMYLTRANSFERASE"/>
    <property type="match status" value="1"/>
</dbReference>
<dbReference type="InterPro" id="IPR037022">
    <property type="entry name" value="Formyl_trans_C_sf"/>
</dbReference>
<dbReference type="EC" id="2.1.2.9" evidence="3 8"/>
<keyword evidence="5 8" id="KW-0808">Transferase</keyword>
<dbReference type="InterPro" id="IPR005793">
    <property type="entry name" value="Formyl_trans_C"/>
</dbReference>
<keyword evidence="12" id="KW-1185">Reference proteome</keyword>